<keyword evidence="2" id="KW-1185">Reference proteome</keyword>
<sequence>MNVTKGTAKVDDSDSDLEMWEEKKRDGAGADGEGAEDEEDPSEFYIKAAMERMQKAKEARLARGSSAVGDGGMHKSTTPGFDDDRGAPRVRYDRGAGAPGRQGTMLYERQKTQTTHPHKMISELVFTWRGDRVYHTTKLETLGIHPRGRDGRLHDNVHSGRSAPEGYMGKDKVYFEAWTPEEYEELQKKQDRERKLRETGGDWWTEKDTADDKDDGNGGQAAAAGAEVNTPSKEDDRIRVVFRARDMPPRNITVRKHSTVAQLIRAFRKVASLGEDKHIELRWDGEVLDHDTTVEEADIGDTDSVEVHIR</sequence>
<accession>A0ACC1MLQ6</accession>
<dbReference type="Proteomes" id="UP001143856">
    <property type="component" value="Unassembled WGS sequence"/>
</dbReference>
<proteinExistence type="predicted"/>
<gene>
    <name evidence="1" type="ORF">NUW58_g10409</name>
</gene>
<reference evidence="1" key="1">
    <citation type="submission" date="2022-10" db="EMBL/GenBank/DDBJ databases">
        <title>Genome Sequence of Xylaria curta.</title>
        <authorList>
            <person name="Buettner E."/>
        </authorList>
    </citation>
    <scope>NUCLEOTIDE SEQUENCE</scope>
    <source>
        <strain evidence="1">Babe10</strain>
    </source>
</reference>
<evidence type="ECO:0000313" key="1">
    <source>
        <dbReference type="EMBL" id="KAJ2967618.1"/>
    </source>
</evidence>
<evidence type="ECO:0000313" key="2">
    <source>
        <dbReference type="Proteomes" id="UP001143856"/>
    </source>
</evidence>
<organism evidence="1 2">
    <name type="scientific">Xylaria curta</name>
    <dbReference type="NCBI Taxonomy" id="42375"/>
    <lineage>
        <taxon>Eukaryota</taxon>
        <taxon>Fungi</taxon>
        <taxon>Dikarya</taxon>
        <taxon>Ascomycota</taxon>
        <taxon>Pezizomycotina</taxon>
        <taxon>Sordariomycetes</taxon>
        <taxon>Xylariomycetidae</taxon>
        <taxon>Xylariales</taxon>
        <taxon>Xylariaceae</taxon>
        <taxon>Xylaria</taxon>
    </lineage>
</organism>
<comment type="caution">
    <text evidence="1">The sequence shown here is derived from an EMBL/GenBank/DDBJ whole genome shotgun (WGS) entry which is preliminary data.</text>
</comment>
<dbReference type="EMBL" id="JAPDGR010004618">
    <property type="protein sequence ID" value="KAJ2967618.1"/>
    <property type="molecule type" value="Genomic_DNA"/>
</dbReference>
<name>A0ACC1MLQ6_9PEZI</name>
<protein>
    <submittedName>
        <fullName evidence="1">Uncharacterized protein</fullName>
    </submittedName>
</protein>